<gene>
    <name evidence="1" type="ORF">BIFADO_00631</name>
</gene>
<evidence type="ECO:0000313" key="2">
    <source>
        <dbReference type="Proteomes" id="UP000003773"/>
    </source>
</evidence>
<evidence type="ECO:0000313" key="1">
    <source>
        <dbReference type="EMBL" id="EDN83712.1"/>
    </source>
</evidence>
<organism evidence="1 2">
    <name type="scientific">Bifidobacterium adolescentis L2-32</name>
    <dbReference type="NCBI Taxonomy" id="411481"/>
    <lineage>
        <taxon>Bacteria</taxon>
        <taxon>Bacillati</taxon>
        <taxon>Actinomycetota</taxon>
        <taxon>Actinomycetes</taxon>
        <taxon>Bifidobacteriales</taxon>
        <taxon>Bifidobacteriaceae</taxon>
        <taxon>Bifidobacterium</taxon>
    </lineage>
</organism>
<dbReference type="Proteomes" id="UP000003773">
    <property type="component" value="Unassembled WGS sequence"/>
</dbReference>
<dbReference type="EMBL" id="AAXD02000018">
    <property type="protein sequence ID" value="EDN83712.1"/>
    <property type="molecule type" value="Genomic_DNA"/>
</dbReference>
<protein>
    <submittedName>
        <fullName evidence="1">Uncharacterized protein</fullName>
    </submittedName>
</protein>
<dbReference type="AlphaFoldDB" id="A7A480"/>
<proteinExistence type="predicted"/>
<reference evidence="1 2" key="2">
    <citation type="submission" date="2007-05" db="EMBL/GenBank/DDBJ databases">
        <title>Draft genome sequence of Bifidobacterium adolescentis (L2-32).</title>
        <authorList>
            <person name="Sudarsanam P."/>
            <person name="Ley R."/>
            <person name="Guruge J."/>
            <person name="Turnbaugh P.J."/>
            <person name="Mahowald M."/>
            <person name="Liep D."/>
            <person name="Gordon J."/>
        </authorList>
    </citation>
    <scope>NUCLEOTIDE SEQUENCE [LARGE SCALE GENOMIC DNA]</scope>
    <source>
        <strain evidence="1 2">L2-32</strain>
    </source>
</reference>
<accession>A7A480</accession>
<sequence>MLPLCPVGDADSGLSAGVQGRFRVFPDTYDGCGLL</sequence>
<dbReference type="HOGENOM" id="CLU_3363526_0_0_11"/>
<name>A7A480_BIFAD</name>
<reference evidence="1 2" key="1">
    <citation type="submission" date="2007-04" db="EMBL/GenBank/DDBJ databases">
        <authorList>
            <person name="Fulton L."/>
            <person name="Clifton S."/>
            <person name="Fulton B."/>
            <person name="Xu J."/>
            <person name="Minx P."/>
            <person name="Pepin K.H."/>
            <person name="Johnson M."/>
            <person name="Thiruvilangam P."/>
            <person name="Bhonagiri V."/>
            <person name="Nash W.E."/>
            <person name="Mardis E.R."/>
            <person name="Wilson R.K."/>
        </authorList>
    </citation>
    <scope>NUCLEOTIDE SEQUENCE [LARGE SCALE GENOMIC DNA]</scope>
    <source>
        <strain evidence="1 2">L2-32</strain>
    </source>
</reference>
<comment type="caution">
    <text evidence="1">The sequence shown here is derived from an EMBL/GenBank/DDBJ whole genome shotgun (WGS) entry which is preliminary data.</text>
</comment>